<dbReference type="Gene3D" id="3.40.1170.60">
    <property type="match status" value="1"/>
</dbReference>
<evidence type="ECO:0000256" key="1">
    <source>
        <dbReference type="ARBA" id="ARBA00010945"/>
    </source>
</evidence>
<dbReference type="STRING" id="441103.TRN7648_02306"/>
<sequence>MQKRILSLWFPRLGAERLIRAEPHLASLPLASVAEDGSAQRVASVSVRAAQAGIYVGQLLRDAHALCAELVTRATDPRKEAAFLHVLHRWAGKFSPWVSAQPPDSLVLDLTGCAHLFGGEAALCDQITQDCADLGITVQLGLADTLGTAWALARYAHAPAQTHRSGDAIDQEARATRSRAGKRRHWERGGTAPAIGTPPARQSCIAPPGQSWFSLSPLPIAALRIDAETTEQLNRLGLRHVGDLLGQPRASLARRFGRGLVDRLDQATGSAPEPISPAAPPDRFAMRMSFPDPIGLEDDVAEGFERLLTPLCRQLRAKGRGARALRLEAHLCDHTMQWQTVLTAVPSHDPNRIIPLIRLKLPLLEAGPGIDMLRLETVLHEPLHRRRQSGHLAANAQAKTRLGSAAALEDLIGRLGARIGMEAITRRHPGDSHVPEKEAQTLAAAWSKPAPRWPKGPLRPVLLWPAEALGAPDAPTLPRQFRWRGRDWTTLRAIGPERLTPEWWFDDPAWRTGARDYWRVITDHGDALWIFYAHGAALSAGWFCHGSFA</sequence>
<organism evidence="6 7">
    <name type="scientific">Tropicibacter naphthalenivorans</name>
    <dbReference type="NCBI Taxonomy" id="441103"/>
    <lineage>
        <taxon>Bacteria</taxon>
        <taxon>Pseudomonadati</taxon>
        <taxon>Pseudomonadota</taxon>
        <taxon>Alphaproteobacteria</taxon>
        <taxon>Rhodobacterales</taxon>
        <taxon>Roseobacteraceae</taxon>
        <taxon>Tropicibacter</taxon>
    </lineage>
</organism>
<dbReference type="InterPro" id="IPR043128">
    <property type="entry name" value="Rev_trsase/Diguanyl_cyclase"/>
</dbReference>
<evidence type="ECO:0000256" key="3">
    <source>
        <dbReference type="SAM" id="MobiDB-lite"/>
    </source>
</evidence>
<dbReference type="GO" id="GO:0006281">
    <property type="term" value="P:DNA repair"/>
    <property type="evidence" value="ECO:0007669"/>
    <property type="project" value="InterPro"/>
</dbReference>
<evidence type="ECO:0000256" key="2">
    <source>
        <dbReference type="ARBA" id="ARBA00022763"/>
    </source>
</evidence>
<dbReference type="AlphaFoldDB" id="A0A0P1GTW7"/>
<protein>
    <submittedName>
        <fullName evidence="6">DNA polymerase IV</fullName>
    </submittedName>
</protein>
<gene>
    <name evidence="6" type="ORF">TRN7648_02306</name>
</gene>
<dbReference type="Proteomes" id="UP000054935">
    <property type="component" value="Unassembled WGS sequence"/>
</dbReference>
<dbReference type="Pfam" id="PF00817">
    <property type="entry name" value="IMS"/>
    <property type="match status" value="1"/>
</dbReference>
<feature type="compositionally biased region" description="Basic residues" evidence="3">
    <location>
        <begin position="177"/>
        <end position="186"/>
    </location>
</feature>
<dbReference type="InterPro" id="IPR050356">
    <property type="entry name" value="SulA_CellDiv_inhibitor"/>
</dbReference>
<feature type="region of interest" description="Disordered" evidence="3">
    <location>
        <begin position="177"/>
        <end position="203"/>
    </location>
</feature>
<reference evidence="6 7" key="1">
    <citation type="submission" date="2015-09" db="EMBL/GenBank/DDBJ databases">
        <authorList>
            <consortium name="Swine Surveillance"/>
        </authorList>
    </citation>
    <scope>NUCLEOTIDE SEQUENCE [LARGE SCALE GENOMIC DNA]</scope>
    <source>
        <strain evidence="6 7">CECT 7648</strain>
    </source>
</reference>
<dbReference type="Pfam" id="PF20114">
    <property type="entry name" value="DUF6504"/>
    <property type="match status" value="1"/>
</dbReference>
<comment type="similarity">
    <text evidence="1">Belongs to the DNA polymerase type-Y family.</text>
</comment>
<dbReference type="PANTHER" id="PTHR35369">
    <property type="entry name" value="BLR3025 PROTEIN-RELATED"/>
    <property type="match status" value="1"/>
</dbReference>
<evidence type="ECO:0000259" key="4">
    <source>
        <dbReference type="Pfam" id="PF00817"/>
    </source>
</evidence>
<dbReference type="InterPro" id="IPR001126">
    <property type="entry name" value="UmuC"/>
</dbReference>
<dbReference type="RefSeq" id="WP_058247772.1">
    <property type="nucleotide sequence ID" value="NZ_CYSE01000003.1"/>
</dbReference>
<evidence type="ECO:0000313" key="7">
    <source>
        <dbReference type="Proteomes" id="UP000054935"/>
    </source>
</evidence>
<feature type="domain" description="DUF6504" evidence="5">
    <location>
        <begin position="471"/>
        <end position="533"/>
    </location>
</feature>
<keyword evidence="2" id="KW-0227">DNA damage</keyword>
<evidence type="ECO:0000313" key="6">
    <source>
        <dbReference type="EMBL" id="CUH79067.1"/>
    </source>
</evidence>
<dbReference type="CDD" id="cd03468">
    <property type="entry name" value="PolY_like"/>
    <property type="match status" value="1"/>
</dbReference>
<dbReference type="OrthoDB" id="9788640at2"/>
<dbReference type="InterPro" id="IPR045443">
    <property type="entry name" value="DUF6504"/>
</dbReference>
<name>A0A0P1GTW7_9RHOB</name>
<dbReference type="InterPro" id="IPR043502">
    <property type="entry name" value="DNA/RNA_pol_sf"/>
</dbReference>
<dbReference type="EMBL" id="CYSE01000003">
    <property type="protein sequence ID" value="CUH79067.1"/>
    <property type="molecule type" value="Genomic_DNA"/>
</dbReference>
<feature type="domain" description="UmuC" evidence="4">
    <location>
        <begin position="19"/>
        <end position="151"/>
    </location>
</feature>
<dbReference type="PANTHER" id="PTHR35369:SF2">
    <property type="entry name" value="BLR3025 PROTEIN"/>
    <property type="match status" value="1"/>
</dbReference>
<dbReference type="SUPFAM" id="SSF56672">
    <property type="entry name" value="DNA/RNA polymerases"/>
    <property type="match status" value="1"/>
</dbReference>
<accession>A0A0P1GTW7</accession>
<keyword evidence="7" id="KW-1185">Reference proteome</keyword>
<proteinExistence type="inferred from homology"/>
<dbReference type="Gene3D" id="3.30.70.270">
    <property type="match status" value="1"/>
</dbReference>
<evidence type="ECO:0000259" key="5">
    <source>
        <dbReference type="Pfam" id="PF20114"/>
    </source>
</evidence>